<dbReference type="STRING" id="1499966.U14_02106"/>
<keyword evidence="3" id="KW-1185">Reference proteome</keyword>
<dbReference type="Proteomes" id="UP000030700">
    <property type="component" value="Unassembled WGS sequence"/>
</dbReference>
<dbReference type="PROSITE" id="PS50234">
    <property type="entry name" value="VWFA"/>
    <property type="match status" value="1"/>
</dbReference>
<dbReference type="CDD" id="cd01454">
    <property type="entry name" value="vWA_norD_type"/>
    <property type="match status" value="1"/>
</dbReference>
<name>A0A0S6VYV4_9BACT</name>
<dbReference type="Gene3D" id="3.40.50.410">
    <property type="entry name" value="von Willebrand factor, type A domain"/>
    <property type="match status" value="1"/>
</dbReference>
<dbReference type="SMART" id="SM00327">
    <property type="entry name" value="VWA"/>
    <property type="match status" value="1"/>
</dbReference>
<dbReference type="AlphaFoldDB" id="A0A0S6VYV4"/>
<dbReference type="InterPro" id="IPR051928">
    <property type="entry name" value="NorD/CobT"/>
</dbReference>
<dbReference type="EMBL" id="DF820456">
    <property type="protein sequence ID" value="GAK50865.1"/>
    <property type="molecule type" value="Genomic_DNA"/>
</dbReference>
<dbReference type="Pfam" id="PF00092">
    <property type="entry name" value="VWA"/>
    <property type="match status" value="1"/>
</dbReference>
<dbReference type="PANTHER" id="PTHR41248">
    <property type="entry name" value="NORD PROTEIN"/>
    <property type="match status" value="1"/>
</dbReference>
<organism evidence="2">
    <name type="scientific">Candidatus Moduliflexus flocculans</name>
    <dbReference type="NCBI Taxonomy" id="1499966"/>
    <lineage>
        <taxon>Bacteria</taxon>
        <taxon>Candidatus Moduliflexota</taxon>
        <taxon>Candidatus Moduliflexia</taxon>
        <taxon>Candidatus Moduliflexales</taxon>
        <taxon>Candidatus Moduliflexaceae</taxon>
    </lineage>
</organism>
<reference evidence="2" key="1">
    <citation type="journal article" date="2015" name="PeerJ">
        <title>First genomic representation of candidate bacterial phylum KSB3 points to enhanced environmental sensing as a trigger of wastewater bulking.</title>
        <authorList>
            <person name="Sekiguchi Y."/>
            <person name="Ohashi A."/>
            <person name="Parks D.H."/>
            <person name="Yamauchi T."/>
            <person name="Tyson G.W."/>
            <person name="Hugenholtz P."/>
        </authorList>
    </citation>
    <scope>NUCLEOTIDE SEQUENCE [LARGE SCALE GENOMIC DNA]</scope>
</reference>
<feature type="domain" description="VWFA" evidence="1">
    <location>
        <begin position="567"/>
        <end position="750"/>
    </location>
</feature>
<dbReference type="PANTHER" id="PTHR41248:SF1">
    <property type="entry name" value="NORD PROTEIN"/>
    <property type="match status" value="1"/>
</dbReference>
<sequence>MPIMNSTSQQLLCYILRRVCDELALTPERAASVARHLSAAQSANEQEIQPAMRAALKALAPEMAWMFELPAIVEDVMSFGLRFANLSEYAGAAYFSAMARGGFGATPEQVRHLHTWLRRLLHERFSLSLVKGWRLLAERLSADEIDLYLEEALDCGEFNPLMTQQLLECQMSNSEAIMARLRREYRLNDIDDELETLLFALTGEQIVVAPLRELPSPLATDRQTRLICLHRGVYLPGSVGEFPARDANRQWYLLQTVIAAGMLVFGSFPCVHGHPDYPNAAKLAGISLLRQNLFYLLEYIRVVEAIRRAWPGSRRLLEFGLNSEAERHAERIGDIERLLFDALRQISAAPRDNAPTSELSRVLTQQAANCRNVFETAELVRDFDAAALLAACPDITLRLLHPLGFLPDFMYYAILSIPPSDERIRALRDAVSPSLSPTHLLAEAVELPSAPFILPAQPDDPRGTRYLYHEWHQEQHRYLPRHCAVHEREMPYQKPYAVSSEALLEGERIRRVFELLKPEETRKETRLPEGDDINPDRLVEYVSASKHEPAPPIRFFERPQIRKRDMTVLLLLDISGSTGEMAAQQKTLDIEKQSAVILGQGLAAVGDRFAICGFSSNGRERCEFLVFKDFADDWNQASRSRVLSAIPMSATRMGAALRHAGYRLQQEPARQKLLLIITDGKPLDKDYSPETRYAQHDVRMACLENRRHGIITFCVSTQENSRSDLELMFPERRFVILGSIQELRRLLPRYYMKLTR</sequence>
<dbReference type="HOGENOM" id="CLU_368298_0_0_0"/>
<gene>
    <name evidence="2" type="ORF">U14_02106</name>
</gene>
<accession>A0A0S6VYV4</accession>
<proteinExistence type="predicted"/>
<evidence type="ECO:0000259" key="1">
    <source>
        <dbReference type="PROSITE" id="PS50234"/>
    </source>
</evidence>
<dbReference type="SUPFAM" id="SSF53300">
    <property type="entry name" value="vWA-like"/>
    <property type="match status" value="1"/>
</dbReference>
<evidence type="ECO:0000313" key="3">
    <source>
        <dbReference type="Proteomes" id="UP000030700"/>
    </source>
</evidence>
<dbReference type="InterPro" id="IPR036465">
    <property type="entry name" value="vWFA_dom_sf"/>
</dbReference>
<dbReference type="InterPro" id="IPR002035">
    <property type="entry name" value="VWF_A"/>
</dbReference>
<evidence type="ECO:0000313" key="2">
    <source>
        <dbReference type="EMBL" id="GAK50865.1"/>
    </source>
</evidence>
<protein>
    <submittedName>
        <fullName evidence="2">von Willebrand factor type A</fullName>
    </submittedName>
</protein>